<dbReference type="Proteomes" id="UP000800097">
    <property type="component" value="Unassembled WGS sequence"/>
</dbReference>
<sequence length="364" mass="41756">MGNFFTRYDAKVHSCTPNGPPAPYRSAPGPGFRFRYNVPRKELHCSSDDPSSQRKIPHQAPKSHAADPSKASFLDLPPELRNRIYAQLFILPDNYIRLTRENRTNVPSLTLLRTCKQIHDEAASVFYAGNSFYVAVERFLVLHSYRMDSQPEIDSQGGTDVHPKVEPDNPSQSDTAVWQYKWEYRKSPVFKEPLAKAQRCGLDSVNGGIQIANDFATRQLIEDLNVPALRYHRWLTRLTIDLMLCIQVKAPAVDEYTFVPAYLREYHPKRAEMDAIEDGLCAKEVDMQEQLSTLFCQMFENMRGEWTGKDTGWDGRTIIDADMIQGLHHAATNRAMRVMVSFAEREEQERMTKGYWKNFVAELG</sequence>
<reference evidence="2" key="1">
    <citation type="journal article" date="2020" name="Stud. Mycol.">
        <title>101 Dothideomycetes genomes: a test case for predicting lifestyles and emergence of pathogens.</title>
        <authorList>
            <person name="Haridas S."/>
            <person name="Albert R."/>
            <person name="Binder M."/>
            <person name="Bloem J."/>
            <person name="Labutti K."/>
            <person name="Salamov A."/>
            <person name="Andreopoulos B."/>
            <person name="Baker S."/>
            <person name="Barry K."/>
            <person name="Bills G."/>
            <person name="Bluhm B."/>
            <person name="Cannon C."/>
            <person name="Castanera R."/>
            <person name="Culley D."/>
            <person name="Daum C."/>
            <person name="Ezra D."/>
            <person name="Gonzalez J."/>
            <person name="Henrissat B."/>
            <person name="Kuo A."/>
            <person name="Liang C."/>
            <person name="Lipzen A."/>
            <person name="Lutzoni F."/>
            <person name="Magnuson J."/>
            <person name="Mondo S."/>
            <person name="Nolan M."/>
            <person name="Ohm R."/>
            <person name="Pangilinan J."/>
            <person name="Park H.-J."/>
            <person name="Ramirez L."/>
            <person name="Alfaro M."/>
            <person name="Sun H."/>
            <person name="Tritt A."/>
            <person name="Yoshinaga Y."/>
            <person name="Zwiers L.-H."/>
            <person name="Turgeon B."/>
            <person name="Goodwin S."/>
            <person name="Spatafora J."/>
            <person name="Crous P."/>
            <person name="Grigoriev I."/>
        </authorList>
    </citation>
    <scope>NUCLEOTIDE SEQUENCE</scope>
    <source>
        <strain evidence="2">CBS 379.55</strain>
    </source>
</reference>
<accession>A0A6A6JHA4</accession>
<dbReference type="PANTHER" id="PTHR42085:SF1">
    <property type="entry name" value="F-BOX DOMAIN-CONTAINING PROTEIN"/>
    <property type="match status" value="1"/>
</dbReference>
<evidence type="ECO:0000313" key="3">
    <source>
        <dbReference type="Proteomes" id="UP000800097"/>
    </source>
</evidence>
<dbReference type="EMBL" id="ML986496">
    <property type="protein sequence ID" value="KAF2275584.1"/>
    <property type="molecule type" value="Genomic_DNA"/>
</dbReference>
<dbReference type="OrthoDB" id="62952at2759"/>
<dbReference type="PANTHER" id="PTHR42085">
    <property type="entry name" value="F-BOX DOMAIN-CONTAINING PROTEIN"/>
    <property type="match status" value="1"/>
</dbReference>
<name>A0A6A6JHA4_WESOR</name>
<evidence type="ECO:0000256" key="1">
    <source>
        <dbReference type="SAM" id="MobiDB-lite"/>
    </source>
</evidence>
<organism evidence="2 3">
    <name type="scientific">Westerdykella ornata</name>
    <dbReference type="NCBI Taxonomy" id="318751"/>
    <lineage>
        <taxon>Eukaryota</taxon>
        <taxon>Fungi</taxon>
        <taxon>Dikarya</taxon>
        <taxon>Ascomycota</taxon>
        <taxon>Pezizomycotina</taxon>
        <taxon>Dothideomycetes</taxon>
        <taxon>Pleosporomycetidae</taxon>
        <taxon>Pleosporales</taxon>
        <taxon>Sporormiaceae</taxon>
        <taxon>Westerdykella</taxon>
    </lineage>
</organism>
<feature type="region of interest" description="Disordered" evidence="1">
    <location>
        <begin position="43"/>
        <end position="71"/>
    </location>
</feature>
<dbReference type="GeneID" id="54554794"/>
<evidence type="ECO:0000313" key="2">
    <source>
        <dbReference type="EMBL" id="KAF2275584.1"/>
    </source>
</evidence>
<feature type="region of interest" description="Disordered" evidence="1">
    <location>
        <begin position="151"/>
        <end position="173"/>
    </location>
</feature>
<proteinExistence type="predicted"/>
<dbReference type="InterPro" id="IPR038883">
    <property type="entry name" value="AN11006-like"/>
</dbReference>
<dbReference type="AlphaFoldDB" id="A0A6A6JHA4"/>
<gene>
    <name evidence="2" type="ORF">EI97DRAFT_467757</name>
</gene>
<evidence type="ECO:0008006" key="4">
    <source>
        <dbReference type="Google" id="ProtNLM"/>
    </source>
</evidence>
<protein>
    <recommendedName>
        <fullName evidence="4">F-box domain-containing protein</fullName>
    </recommendedName>
</protein>
<dbReference type="RefSeq" id="XP_033653123.1">
    <property type="nucleotide sequence ID" value="XM_033801619.1"/>
</dbReference>
<keyword evidence="3" id="KW-1185">Reference proteome</keyword>